<dbReference type="EMBL" id="MCFL01000237">
    <property type="protein sequence ID" value="ORZ29312.1"/>
    <property type="molecule type" value="Genomic_DNA"/>
</dbReference>
<feature type="region of interest" description="Disordered" evidence="1">
    <location>
        <begin position="156"/>
        <end position="185"/>
    </location>
</feature>
<comment type="caution">
    <text evidence="2">The sequence shown here is derived from an EMBL/GenBank/DDBJ whole genome shotgun (WGS) entry which is preliminary data.</text>
</comment>
<evidence type="ECO:0000256" key="1">
    <source>
        <dbReference type="SAM" id="MobiDB-lite"/>
    </source>
</evidence>
<accession>A0A1Y2H8E3</accession>
<dbReference type="Proteomes" id="UP000193411">
    <property type="component" value="Unassembled WGS sequence"/>
</dbReference>
<reference evidence="2 3" key="1">
    <citation type="submission" date="2016-07" db="EMBL/GenBank/DDBJ databases">
        <title>Pervasive Adenine N6-methylation of Active Genes in Fungi.</title>
        <authorList>
            <consortium name="DOE Joint Genome Institute"/>
            <person name="Mondo S.J."/>
            <person name="Dannebaum R.O."/>
            <person name="Kuo R.C."/>
            <person name="Labutti K."/>
            <person name="Haridas S."/>
            <person name="Kuo A."/>
            <person name="Salamov A."/>
            <person name="Ahrendt S.R."/>
            <person name="Lipzen A."/>
            <person name="Sullivan W."/>
            <person name="Andreopoulos W.B."/>
            <person name="Clum A."/>
            <person name="Lindquist E."/>
            <person name="Daum C."/>
            <person name="Ramamoorthy G.K."/>
            <person name="Gryganskyi A."/>
            <person name="Culley D."/>
            <person name="Magnuson J.K."/>
            <person name="James T.Y."/>
            <person name="O'Malley M.A."/>
            <person name="Stajich J.E."/>
            <person name="Spatafora J.W."/>
            <person name="Visel A."/>
            <person name="Grigoriev I.V."/>
        </authorList>
    </citation>
    <scope>NUCLEOTIDE SEQUENCE [LARGE SCALE GENOMIC DNA]</scope>
    <source>
        <strain evidence="2 3">PL171</strain>
    </source>
</reference>
<name>A0A1Y2H8E3_9FUNG</name>
<evidence type="ECO:0000313" key="3">
    <source>
        <dbReference type="Proteomes" id="UP000193411"/>
    </source>
</evidence>
<protein>
    <submittedName>
        <fullName evidence="2">Uncharacterized protein</fullName>
    </submittedName>
</protein>
<dbReference type="AlphaFoldDB" id="A0A1Y2H8E3"/>
<organism evidence="2 3">
    <name type="scientific">Catenaria anguillulae PL171</name>
    <dbReference type="NCBI Taxonomy" id="765915"/>
    <lineage>
        <taxon>Eukaryota</taxon>
        <taxon>Fungi</taxon>
        <taxon>Fungi incertae sedis</taxon>
        <taxon>Blastocladiomycota</taxon>
        <taxon>Blastocladiomycetes</taxon>
        <taxon>Blastocladiales</taxon>
        <taxon>Catenariaceae</taxon>
        <taxon>Catenaria</taxon>
    </lineage>
</organism>
<evidence type="ECO:0000313" key="2">
    <source>
        <dbReference type="EMBL" id="ORZ29312.1"/>
    </source>
</evidence>
<keyword evidence="3" id="KW-1185">Reference proteome</keyword>
<sequence length="185" mass="20621">MAKIVHGNDEQLVSHFVGFERAVKRNDGLVHSTNSLGDSRKVRERRFREGEHQERALPCPKTNSVVLVWDGEVWAVRVVDIDSRIKFVLVVQCFDGGVLVPSRIPVLLFDVVGNLAVVGRVGQTVGSIDEASTEKLLIDEPRMLYRSTRDFSSFDNPHRPCMSGRTNRPRPSRAGSTRSVVPVCA</sequence>
<proteinExistence type="predicted"/>
<gene>
    <name evidence="2" type="ORF">BCR44DRAFT_1452445</name>
</gene>